<protein>
    <recommendedName>
        <fullName evidence="4">C4-dicarboxylate ABC transporter</fullName>
    </recommendedName>
</protein>
<sequence>MKKRPFHQEIGFITSMFMALVYIGGGIYLITSSLSFRFLPAGSTARYIFAVALIAYGIYRGYRAREFRQE</sequence>
<keyword evidence="1" id="KW-0812">Transmembrane</keyword>
<keyword evidence="1" id="KW-0472">Membrane</keyword>
<name>A0A4R4K0W1_9BACT</name>
<dbReference type="EMBL" id="SMJU01000016">
    <property type="protein sequence ID" value="TDB60838.1"/>
    <property type="molecule type" value="Genomic_DNA"/>
</dbReference>
<organism evidence="2 3">
    <name type="scientific">Arundinibacter roseus</name>
    <dbReference type="NCBI Taxonomy" id="2070510"/>
    <lineage>
        <taxon>Bacteria</taxon>
        <taxon>Pseudomonadati</taxon>
        <taxon>Bacteroidota</taxon>
        <taxon>Cytophagia</taxon>
        <taxon>Cytophagales</taxon>
        <taxon>Spirosomataceae</taxon>
        <taxon>Arundinibacter</taxon>
    </lineage>
</organism>
<evidence type="ECO:0000313" key="3">
    <source>
        <dbReference type="Proteomes" id="UP000295706"/>
    </source>
</evidence>
<comment type="caution">
    <text evidence="2">The sequence shown here is derived from an EMBL/GenBank/DDBJ whole genome shotgun (WGS) entry which is preliminary data.</text>
</comment>
<gene>
    <name evidence="2" type="ORF">EZE20_20560</name>
</gene>
<reference evidence="2 3" key="1">
    <citation type="submission" date="2019-02" db="EMBL/GenBank/DDBJ databases">
        <title>Arundinibacter roseus gen. nov., sp. nov., a new member of the family Cytophagaceae.</title>
        <authorList>
            <person name="Szuroczki S."/>
            <person name="Khayer B."/>
            <person name="Sproer C."/>
            <person name="Toumi M."/>
            <person name="Szabo A."/>
            <person name="Felfoldi T."/>
            <person name="Schumann P."/>
            <person name="Toth E."/>
        </authorList>
    </citation>
    <scope>NUCLEOTIDE SEQUENCE [LARGE SCALE GENOMIC DNA]</scope>
    <source>
        <strain evidence="2 3">DMA-k-7a</strain>
    </source>
</reference>
<dbReference type="AlphaFoldDB" id="A0A4R4K0W1"/>
<feature type="transmembrane region" description="Helical" evidence="1">
    <location>
        <begin position="12"/>
        <end position="30"/>
    </location>
</feature>
<evidence type="ECO:0000256" key="1">
    <source>
        <dbReference type="SAM" id="Phobius"/>
    </source>
</evidence>
<dbReference type="Proteomes" id="UP000295706">
    <property type="component" value="Unassembled WGS sequence"/>
</dbReference>
<evidence type="ECO:0008006" key="4">
    <source>
        <dbReference type="Google" id="ProtNLM"/>
    </source>
</evidence>
<proteinExistence type="predicted"/>
<evidence type="ECO:0000313" key="2">
    <source>
        <dbReference type="EMBL" id="TDB60838.1"/>
    </source>
</evidence>
<keyword evidence="1" id="KW-1133">Transmembrane helix</keyword>
<feature type="transmembrane region" description="Helical" evidence="1">
    <location>
        <begin position="36"/>
        <end position="59"/>
    </location>
</feature>
<accession>A0A4R4K0W1</accession>
<dbReference type="OrthoDB" id="965227at2"/>
<keyword evidence="3" id="KW-1185">Reference proteome</keyword>